<dbReference type="OrthoDB" id="9812706at2"/>
<dbReference type="PATRIC" id="fig|1286094.4.peg.1980"/>
<accession>S3ZN17</accession>
<keyword evidence="1" id="KW-1277">Toxin-antitoxin system</keyword>
<evidence type="ECO:0008006" key="4">
    <source>
        <dbReference type="Google" id="ProtNLM"/>
    </source>
</evidence>
<dbReference type="AlphaFoldDB" id="S3ZN17"/>
<comment type="caution">
    <text evidence="2">The sequence shown here is derived from an EMBL/GenBank/DDBJ whole genome shotgun (WGS) entry which is preliminary data.</text>
</comment>
<proteinExistence type="predicted"/>
<dbReference type="InterPro" id="IPR007712">
    <property type="entry name" value="RelE/ParE_toxin"/>
</dbReference>
<reference evidence="2 3" key="1">
    <citation type="submission" date="2013-02" db="EMBL/GenBank/DDBJ databases">
        <title>Draft Genome Sequence of Streptomyces aurantiacus, Which Produces Setomimycin.</title>
        <authorList>
            <person name="Gruening B.A."/>
            <person name="Praeg A."/>
            <person name="Erxleben A."/>
            <person name="Guenther S."/>
            <person name="Mueller M."/>
        </authorList>
    </citation>
    <scope>NUCLEOTIDE SEQUENCE [LARGE SCALE GENOMIC DNA]</scope>
    <source>
        <strain evidence="2 3">JA 4570</strain>
    </source>
</reference>
<organism evidence="2 3">
    <name type="scientific">Streptomyces aurantiacus JA 4570</name>
    <dbReference type="NCBI Taxonomy" id="1286094"/>
    <lineage>
        <taxon>Bacteria</taxon>
        <taxon>Bacillati</taxon>
        <taxon>Actinomycetota</taxon>
        <taxon>Actinomycetes</taxon>
        <taxon>Kitasatosporales</taxon>
        <taxon>Streptomycetaceae</taxon>
        <taxon>Streptomyces</taxon>
        <taxon>Streptomyces aurantiacus group</taxon>
    </lineage>
</organism>
<evidence type="ECO:0000313" key="3">
    <source>
        <dbReference type="Proteomes" id="UP000014629"/>
    </source>
</evidence>
<dbReference type="SUPFAM" id="SSF143011">
    <property type="entry name" value="RelE-like"/>
    <property type="match status" value="1"/>
</dbReference>
<protein>
    <recommendedName>
        <fullName evidence="4">Type II toxin-antitoxin system RelE/ParE family toxin</fullName>
    </recommendedName>
</protein>
<dbReference type="InterPro" id="IPR035093">
    <property type="entry name" value="RelE/ParE_toxin_dom_sf"/>
</dbReference>
<dbReference type="Pfam" id="PF05016">
    <property type="entry name" value="ParE_toxin"/>
    <property type="match status" value="1"/>
</dbReference>
<sequence length="83" mass="9393">MSFQIFWREQATNAAVRFLKDDPDGLRQVYAAVDLLADNPRPSGTVAYGSPEVRRLHVGLYRLMYEIDEGTITIVVMHIGRLA</sequence>
<evidence type="ECO:0000256" key="1">
    <source>
        <dbReference type="ARBA" id="ARBA00022649"/>
    </source>
</evidence>
<evidence type="ECO:0000313" key="2">
    <source>
        <dbReference type="EMBL" id="EPH44936.1"/>
    </source>
</evidence>
<dbReference type="RefSeq" id="WP_016640131.1">
    <property type="nucleotide sequence ID" value="NZ_AOPZ01000071.1"/>
</dbReference>
<dbReference type="Proteomes" id="UP000014629">
    <property type="component" value="Unassembled WGS sequence"/>
</dbReference>
<dbReference type="EMBL" id="AOPZ01000071">
    <property type="protein sequence ID" value="EPH44936.1"/>
    <property type="molecule type" value="Genomic_DNA"/>
</dbReference>
<dbReference type="Gene3D" id="3.30.2310.20">
    <property type="entry name" value="RelE-like"/>
    <property type="match status" value="1"/>
</dbReference>
<keyword evidence="3" id="KW-1185">Reference proteome</keyword>
<name>S3ZN17_9ACTN</name>
<gene>
    <name evidence="2" type="ORF">STRAU_2001</name>
</gene>